<comment type="caution">
    <text evidence="2">The sequence shown here is derived from an EMBL/GenBank/DDBJ whole genome shotgun (WGS) entry which is preliminary data.</text>
</comment>
<accession>A0A2T5JE77</accession>
<feature type="region of interest" description="Disordered" evidence="1">
    <location>
        <begin position="84"/>
        <end position="119"/>
    </location>
</feature>
<protein>
    <submittedName>
        <fullName evidence="2">Uncharacterized protein</fullName>
    </submittedName>
</protein>
<reference evidence="2 3" key="1">
    <citation type="submission" date="2018-04" db="EMBL/GenBank/DDBJ databases">
        <title>Genomic Encyclopedia of Archaeal and Bacterial Type Strains, Phase II (KMG-II): from individual species to whole genera.</title>
        <authorList>
            <person name="Goeker M."/>
        </authorList>
    </citation>
    <scope>NUCLEOTIDE SEQUENCE [LARGE SCALE GENOMIC DNA]</scope>
    <source>
        <strain evidence="2 3">DSM 26809</strain>
    </source>
</reference>
<dbReference type="EMBL" id="QAOQ01000002">
    <property type="protein sequence ID" value="PTR00073.1"/>
    <property type="molecule type" value="Genomic_DNA"/>
</dbReference>
<feature type="compositionally biased region" description="Polar residues" evidence="1">
    <location>
        <begin position="91"/>
        <end position="119"/>
    </location>
</feature>
<proteinExistence type="predicted"/>
<organism evidence="2 3">
    <name type="scientific">Mucilaginibacter yixingensis</name>
    <dbReference type="NCBI Taxonomy" id="1295612"/>
    <lineage>
        <taxon>Bacteria</taxon>
        <taxon>Pseudomonadati</taxon>
        <taxon>Bacteroidota</taxon>
        <taxon>Sphingobacteriia</taxon>
        <taxon>Sphingobacteriales</taxon>
        <taxon>Sphingobacteriaceae</taxon>
        <taxon>Mucilaginibacter</taxon>
    </lineage>
</organism>
<keyword evidence="3" id="KW-1185">Reference proteome</keyword>
<evidence type="ECO:0000313" key="2">
    <source>
        <dbReference type="EMBL" id="PTR00073.1"/>
    </source>
</evidence>
<dbReference type="Proteomes" id="UP000244168">
    <property type="component" value="Unassembled WGS sequence"/>
</dbReference>
<gene>
    <name evidence="2" type="ORF">C8P68_102905</name>
</gene>
<sequence>MHAPGKLADNSQLDYNVSITYNVNSVQFANLINYLNEPLLTYDLIDMNCTGYAEAACHYAGIPLPDGSATVGLAGPGGATVAQTPAGLGSSLDNMKGQSGVNTNGGTIPTTHGPCNQKA</sequence>
<evidence type="ECO:0000256" key="1">
    <source>
        <dbReference type="SAM" id="MobiDB-lite"/>
    </source>
</evidence>
<dbReference type="AlphaFoldDB" id="A0A2T5JE77"/>
<name>A0A2T5JE77_9SPHI</name>
<evidence type="ECO:0000313" key="3">
    <source>
        <dbReference type="Proteomes" id="UP000244168"/>
    </source>
</evidence>